<dbReference type="InterPro" id="IPR039421">
    <property type="entry name" value="Type_1_exporter"/>
</dbReference>
<dbReference type="AlphaFoldDB" id="A0AAP2CTB3"/>
<comment type="caution">
    <text evidence="12">The sequence shown here is derived from an EMBL/GenBank/DDBJ whole genome shotgun (WGS) entry which is preliminary data.</text>
</comment>
<dbReference type="InterPro" id="IPR003439">
    <property type="entry name" value="ABC_transporter-like_ATP-bd"/>
</dbReference>
<feature type="transmembrane region" description="Helical" evidence="9">
    <location>
        <begin position="12"/>
        <end position="33"/>
    </location>
</feature>
<dbReference type="GO" id="GO:0005524">
    <property type="term" value="F:ATP binding"/>
    <property type="evidence" value="ECO:0007669"/>
    <property type="project" value="UniProtKB-KW"/>
</dbReference>
<dbReference type="InterPro" id="IPR027417">
    <property type="entry name" value="P-loop_NTPase"/>
</dbReference>
<dbReference type="InterPro" id="IPR003593">
    <property type="entry name" value="AAA+_ATPase"/>
</dbReference>
<evidence type="ECO:0000256" key="9">
    <source>
        <dbReference type="SAM" id="Phobius"/>
    </source>
</evidence>
<evidence type="ECO:0000256" key="8">
    <source>
        <dbReference type="ARBA" id="ARBA00023136"/>
    </source>
</evidence>
<keyword evidence="7 9" id="KW-1133">Transmembrane helix</keyword>
<dbReference type="GO" id="GO:0016887">
    <property type="term" value="F:ATP hydrolysis activity"/>
    <property type="evidence" value="ECO:0007669"/>
    <property type="project" value="InterPro"/>
</dbReference>
<proteinExistence type="predicted"/>
<evidence type="ECO:0000256" key="3">
    <source>
        <dbReference type="ARBA" id="ARBA00022475"/>
    </source>
</evidence>
<feature type="domain" description="ABC transmembrane type-1" evidence="11">
    <location>
        <begin position="18"/>
        <end position="300"/>
    </location>
</feature>
<keyword evidence="5" id="KW-0547">Nucleotide-binding</keyword>
<protein>
    <submittedName>
        <fullName evidence="12">ATP-binding cassette domain-containing protein</fullName>
    </submittedName>
</protein>
<dbReference type="CDD" id="cd18552">
    <property type="entry name" value="ABC_6TM_MsbA_like"/>
    <property type="match status" value="1"/>
</dbReference>
<evidence type="ECO:0000259" key="11">
    <source>
        <dbReference type="PROSITE" id="PS50929"/>
    </source>
</evidence>
<evidence type="ECO:0000256" key="7">
    <source>
        <dbReference type="ARBA" id="ARBA00022989"/>
    </source>
</evidence>
<dbReference type="PROSITE" id="PS50893">
    <property type="entry name" value="ABC_TRANSPORTER_2"/>
    <property type="match status" value="1"/>
</dbReference>
<keyword evidence="4 9" id="KW-0812">Transmembrane</keyword>
<dbReference type="InterPro" id="IPR017871">
    <property type="entry name" value="ABC_transporter-like_CS"/>
</dbReference>
<dbReference type="InterPro" id="IPR036640">
    <property type="entry name" value="ABC1_TM_sf"/>
</dbReference>
<evidence type="ECO:0000259" key="10">
    <source>
        <dbReference type="PROSITE" id="PS50893"/>
    </source>
</evidence>
<dbReference type="GO" id="GO:0005886">
    <property type="term" value="C:plasma membrane"/>
    <property type="evidence" value="ECO:0007669"/>
    <property type="project" value="UniProtKB-SubCell"/>
</dbReference>
<dbReference type="Gene3D" id="1.20.1560.10">
    <property type="entry name" value="ABC transporter type 1, transmembrane domain"/>
    <property type="match status" value="1"/>
</dbReference>
<feature type="transmembrane region" description="Helical" evidence="9">
    <location>
        <begin position="159"/>
        <end position="179"/>
    </location>
</feature>
<dbReference type="EMBL" id="JADQAZ010000003">
    <property type="protein sequence ID" value="MBT0959176.1"/>
    <property type="molecule type" value="Genomic_DNA"/>
</dbReference>
<evidence type="ECO:0000313" key="12">
    <source>
        <dbReference type="EMBL" id="MBT0959176.1"/>
    </source>
</evidence>
<dbReference type="GO" id="GO:0034040">
    <property type="term" value="F:ATPase-coupled lipid transmembrane transporter activity"/>
    <property type="evidence" value="ECO:0007669"/>
    <property type="project" value="TreeGrafter"/>
</dbReference>
<feature type="transmembrane region" description="Helical" evidence="9">
    <location>
        <begin position="136"/>
        <end position="153"/>
    </location>
</feature>
<gene>
    <name evidence="12" type="ORF">IV417_17450</name>
</gene>
<dbReference type="Pfam" id="PF00664">
    <property type="entry name" value="ABC_membrane"/>
    <property type="match status" value="1"/>
</dbReference>
<keyword evidence="3" id="KW-1003">Cell membrane</keyword>
<dbReference type="InterPro" id="IPR011527">
    <property type="entry name" value="ABC1_TM_dom"/>
</dbReference>
<comment type="subcellular location">
    <subcellularLocation>
        <location evidence="1">Cell membrane</location>
        <topology evidence="1">Multi-pass membrane protein</topology>
    </subcellularLocation>
</comment>
<evidence type="ECO:0000256" key="5">
    <source>
        <dbReference type="ARBA" id="ARBA00022741"/>
    </source>
</evidence>
<feature type="transmembrane region" description="Helical" evidence="9">
    <location>
        <begin position="53"/>
        <end position="71"/>
    </location>
</feature>
<reference evidence="12 13" key="1">
    <citation type="journal article" date="2021" name="Arch. Microbiol.">
        <title>Harenicola maris gen. nov., sp. nov. isolated from the Sea of Japan shallow sediments.</title>
        <authorList>
            <person name="Romanenko L.A."/>
            <person name="Kurilenko V.V."/>
            <person name="Chernysheva N.Y."/>
            <person name="Tekutyeva L.A."/>
            <person name="Velansky P.V."/>
            <person name="Svetashev V.I."/>
            <person name="Isaeva M.P."/>
        </authorList>
    </citation>
    <scope>NUCLEOTIDE SEQUENCE [LARGE SCALE GENOMIC DNA]</scope>
    <source>
        <strain evidence="12 13">KMM 3653</strain>
    </source>
</reference>
<feature type="transmembrane region" description="Helical" evidence="9">
    <location>
        <begin position="239"/>
        <end position="260"/>
    </location>
</feature>
<dbReference type="Gene3D" id="3.40.50.300">
    <property type="entry name" value="P-loop containing nucleotide triphosphate hydrolases"/>
    <property type="match status" value="1"/>
</dbReference>
<dbReference type="SUPFAM" id="SSF90123">
    <property type="entry name" value="ABC transporter transmembrane region"/>
    <property type="match status" value="1"/>
</dbReference>
<keyword evidence="6 12" id="KW-0067">ATP-binding</keyword>
<keyword evidence="13" id="KW-1185">Reference proteome</keyword>
<dbReference type="PANTHER" id="PTHR24221">
    <property type="entry name" value="ATP-BINDING CASSETTE SUB-FAMILY B"/>
    <property type="match status" value="1"/>
</dbReference>
<feature type="domain" description="ABC transporter" evidence="10">
    <location>
        <begin position="332"/>
        <end position="564"/>
    </location>
</feature>
<name>A0AAP2CTB3_9RHOB</name>
<dbReference type="Pfam" id="PF00005">
    <property type="entry name" value="ABC_tran"/>
    <property type="match status" value="1"/>
</dbReference>
<dbReference type="GO" id="GO:0140359">
    <property type="term" value="F:ABC-type transporter activity"/>
    <property type="evidence" value="ECO:0007669"/>
    <property type="project" value="InterPro"/>
</dbReference>
<keyword evidence="8 9" id="KW-0472">Membrane</keyword>
<dbReference type="FunFam" id="3.40.50.300:FF:000221">
    <property type="entry name" value="Multidrug ABC transporter ATP-binding protein"/>
    <property type="match status" value="1"/>
</dbReference>
<evidence type="ECO:0000256" key="1">
    <source>
        <dbReference type="ARBA" id="ARBA00004651"/>
    </source>
</evidence>
<dbReference type="PANTHER" id="PTHR24221:SF654">
    <property type="entry name" value="ATP-BINDING CASSETTE SUB-FAMILY B MEMBER 6"/>
    <property type="match status" value="1"/>
</dbReference>
<dbReference type="PROSITE" id="PS50929">
    <property type="entry name" value="ABC_TM1F"/>
    <property type="match status" value="1"/>
</dbReference>
<dbReference type="SUPFAM" id="SSF52540">
    <property type="entry name" value="P-loop containing nucleoside triphosphate hydrolases"/>
    <property type="match status" value="1"/>
</dbReference>
<evidence type="ECO:0000256" key="4">
    <source>
        <dbReference type="ARBA" id="ARBA00022692"/>
    </source>
</evidence>
<keyword evidence="2" id="KW-0813">Transport</keyword>
<dbReference type="Proteomes" id="UP001315686">
    <property type="component" value="Unassembled WGS sequence"/>
</dbReference>
<accession>A0AAP2CTB3</accession>
<evidence type="ECO:0000256" key="6">
    <source>
        <dbReference type="ARBA" id="ARBA00022840"/>
    </source>
</evidence>
<evidence type="ECO:0000256" key="2">
    <source>
        <dbReference type="ARBA" id="ARBA00022448"/>
    </source>
</evidence>
<organism evidence="12 13">
    <name type="scientific">Harenicola maris</name>
    <dbReference type="NCBI Taxonomy" id="2841044"/>
    <lineage>
        <taxon>Bacteria</taxon>
        <taxon>Pseudomonadati</taxon>
        <taxon>Pseudomonadota</taxon>
        <taxon>Alphaproteobacteria</taxon>
        <taxon>Rhodobacterales</taxon>
        <taxon>Paracoccaceae</taxon>
        <taxon>Harenicola</taxon>
    </lineage>
</organism>
<evidence type="ECO:0000313" key="13">
    <source>
        <dbReference type="Proteomes" id="UP001315686"/>
    </source>
</evidence>
<dbReference type="PROSITE" id="PS00211">
    <property type="entry name" value="ABC_TRANSPORTER_1"/>
    <property type="match status" value="1"/>
</dbReference>
<sequence length="573" mass="62160">MFGWLWRRFMRRHLWLILVAGFFMALEGSMLGLLSYMMKPMFDTVFIEGNSTALWWVGGVILGIFLVRAGTSVGQKLLLGHVSAQTIRSIKQSLVGHLMTLDTSFHQTHPPGTLIERVNGDTLAVREVSNVVITGAGRDFVALISLLAVVIWIDWQWTLIALIGTPLLVAPTLLVQSFVRRTATDDRQVAADLSVRLDEMFHGINAIKLNTLEAYQARRFGQIAARKAKLETRSTTGKALIPALIDVMSGIGFFAVLVFGGREIIQGDKTVGEFMSFFTAMALAFEPMRRLGQVSGVWQSAGISIGRLRSLFELEPAIKSPAAPKPLQPGRLAFDDVHLSYGDQPVLRGLNLSAEPGQMVALVGPSGAGKSTVFNLLTRLVDPTSGAISLGDTALADLSINDLRAQFSVVSQEALLFDDTLRENILLGSLASEERLQAALDAAHVTPFLADMPLGIDSPAGPRGSNLSGGQRQRIAIARAILRDTPYLLLDEATSALDASSEALVQEALLKLSQGRTTLVIAHRLSTIRAADKIVVMDAGRIVEEGTHSELMARDGVYAQLNALQFTDQSVRE</sequence>
<dbReference type="SMART" id="SM00382">
    <property type="entry name" value="AAA"/>
    <property type="match status" value="1"/>
</dbReference>